<evidence type="ECO:0000313" key="8">
    <source>
        <dbReference type="EMBL" id="STZ28289.1"/>
    </source>
</evidence>
<evidence type="ECO:0000256" key="5">
    <source>
        <dbReference type="ARBA" id="ARBA00023163"/>
    </source>
</evidence>
<dbReference type="InterPro" id="IPR007630">
    <property type="entry name" value="RNA_pol_sigma70_r4"/>
</dbReference>
<evidence type="ECO:0000256" key="3">
    <source>
        <dbReference type="ARBA" id="ARBA00023082"/>
    </source>
</evidence>
<evidence type="ECO:0000256" key="1">
    <source>
        <dbReference type="ARBA" id="ARBA00010641"/>
    </source>
</evidence>
<dbReference type="EMBL" id="UGQL01000001">
    <property type="protein sequence ID" value="STZ28289.1"/>
    <property type="molecule type" value="Genomic_DNA"/>
</dbReference>
<dbReference type="InterPro" id="IPR013325">
    <property type="entry name" value="RNA_pol_sigma_r2"/>
</dbReference>
<keyword evidence="2" id="KW-0805">Transcription regulation</keyword>
<dbReference type="RefSeq" id="WP_115091224.1">
    <property type="nucleotide sequence ID" value="NZ_CP068107.1"/>
</dbReference>
<dbReference type="InterPro" id="IPR014284">
    <property type="entry name" value="RNA_pol_sigma-70_dom"/>
</dbReference>
<protein>
    <submittedName>
        <fullName evidence="8">RNA polymerase sigma factor</fullName>
    </submittedName>
</protein>
<evidence type="ECO:0000256" key="4">
    <source>
        <dbReference type="ARBA" id="ARBA00023125"/>
    </source>
</evidence>
<dbReference type="InterPro" id="IPR013324">
    <property type="entry name" value="RNA_pol_sigma_r3/r4-like"/>
</dbReference>
<evidence type="ECO:0000259" key="6">
    <source>
        <dbReference type="Pfam" id="PF04542"/>
    </source>
</evidence>
<dbReference type="InterPro" id="IPR007627">
    <property type="entry name" value="RNA_pol_sigma70_r2"/>
</dbReference>
<dbReference type="Proteomes" id="UP000255024">
    <property type="component" value="Unassembled WGS sequence"/>
</dbReference>
<keyword evidence="9" id="KW-1185">Reference proteome</keyword>
<dbReference type="NCBIfam" id="TIGR02937">
    <property type="entry name" value="sigma70-ECF"/>
    <property type="match status" value="1"/>
</dbReference>
<dbReference type="InterPro" id="IPR036388">
    <property type="entry name" value="WH-like_DNA-bd_sf"/>
</dbReference>
<evidence type="ECO:0000313" key="9">
    <source>
        <dbReference type="Proteomes" id="UP000255024"/>
    </source>
</evidence>
<dbReference type="Pfam" id="PF04545">
    <property type="entry name" value="Sigma70_r4"/>
    <property type="match status" value="1"/>
</dbReference>
<dbReference type="Gene3D" id="1.10.1740.10">
    <property type="match status" value="1"/>
</dbReference>
<sequence length="180" mass="20981">MVSHNHDFDQIFQKHWAELYSFAYNVMRDKAVAEDIVQEVFIDFWKRQVVVELPRAYLFQATRNQCAKALCNRRFDAVQVEKLATLIPDLEEVQYDEVKAMLLDEIEKTALAILPDRCLLIFKMRFYEQRTYKDIAQCLGITESTVENQINKALRLLKESTPYVADGAGTLLLLLWLSVT</sequence>
<keyword evidence="4" id="KW-0238">DNA-binding</keyword>
<keyword evidence="5" id="KW-0804">Transcription</keyword>
<feature type="domain" description="RNA polymerase sigma-70 region 2" evidence="6">
    <location>
        <begin position="12"/>
        <end position="70"/>
    </location>
</feature>
<dbReference type="InterPro" id="IPR039425">
    <property type="entry name" value="RNA_pol_sigma-70-like"/>
</dbReference>
<organism evidence="8 9">
    <name type="scientific">Myroides odoratus</name>
    <name type="common">Flavobacterium odoratum</name>
    <dbReference type="NCBI Taxonomy" id="256"/>
    <lineage>
        <taxon>Bacteria</taxon>
        <taxon>Pseudomonadati</taxon>
        <taxon>Bacteroidota</taxon>
        <taxon>Flavobacteriia</taxon>
        <taxon>Flavobacteriales</taxon>
        <taxon>Flavobacteriaceae</taxon>
        <taxon>Myroides</taxon>
    </lineage>
</organism>
<name>A0A378RPK6_MYROD</name>
<accession>A0A378RPK6</accession>
<gene>
    <name evidence="8" type="ORF">NCTC11179_01831</name>
</gene>
<comment type="similarity">
    <text evidence="1">Belongs to the sigma-70 factor family. ECF subfamily.</text>
</comment>
<proteinExistence type="inferred from homology"/>
<evidence type="ECO:0000259" key="7">
    <source>
        <dbReference type="Pfam" id="PF04545"/>
    </source>
</evidence>
<dbReference type="AlphaFoldDB" id="A0A378RPK6"/>
<dbReference type="GO" id="GO:0006352">
    <property type="term" value="P:DNA-templated transcription initiation"/>
    <property type="evidence" value="ECO:0007669"/>
    <property type="project" value="InterPro"/>
</dbReference>
<dbReference type="Pfam" id="PF04542">
    <property type="entry name" value="Sigma70_r2"/>
    <property type="match status" value="1"/>
</dbReference>
<dbReference type="CDD" id="cd06171">
    <property type="entry name" value="Sigma70_r4"/>
    <property type="match status" value="1"/>
</dbReference>
<dbReference type="SUPFAM" id="SSF88659">
    <property type="entry name" value="Sigma3 and sigma4 domains of RNA polymerase sigma factors"/>
    <property type="match status" value="1"/>
</dbReference>
<evidence type="ECO:0000256" key="2">
    <source>
        <dbReference type="ARBA" id="ARBA00023015"/>
    </source>
</evidence>
<dbReference type="SUPFAM" id="SSF88946">
    <property type="entry name" value="Sigma2 domain of RNA polymerase sigma factors"/>
    <property type="match status" value="1"/>
</dbReference>
<feature type="domain" description="RNA polymerase sigma-70 region 4" evidence="7">
    <location>
        <begin position="110"/>
        <end position="159"/>
    </location>
</feature>
<reference evidence="8 9" key="1">
    <citation type="submission" date="2018-06" db="EMBL/GenBank/DDBJ databases">
        <authorList>
            <consortium name="Pathogen Informatics"/>
            <person name="Doyle S."/>
        </authorList>
    </citation>
    <scope>NUCLEOTIDE SEQUENCE [LARGE SCALE GENOMIC DNA]</scope>
    <source>
        <strain evidence="8 9">NCTC11179</strain>
    </source>
</reference>
<dbReference type="GO" id="GO:0003677">
    <property type="term" value="F:DNA binding"/>
    <property type="evidence" value="ECO:0007669"/>
    <property type="project" value="UniProtKB-KW"/>
</dbReference>
<dbReference type="PANTHER" id="PTHR43133">
    <property type="entry name" value="RNA POLYMERASE ECF-TYPE SIGMA FACTO"/>
    <property type="match status" value="1"/>
</dbReference>
<dbReference type="GO" id="GO:0016987">
    <property type="term" value="F:sigma factor activity"/>
    <property type="evidence" value="ECO:0007669"/>
    <property type="project" value="UniProtKB-KW"/>
</dbReference>
<dbReference type="Gene3D" id="1.10.10.10">
    <property type="entry name" value="Winged helix-like DNA-binding domain superfamily/Winged helix DNA-binding domain"/>
    <property type="match status" value="1"/>
</dbReference>
<keyword evidence="3" id="KW-0731">Sigma factor</keyword>
<dbReference type="PANTHER" id="PTHR43133:SF46">
    <property type="entry name" value="RNA POLYMERASE SIGMA-70 FACTOR ECF SUBFAMILY"/>
    <property type="match status" value="1"/>
</dbReference>